<comment type="caution">
    <text evidence="1">The sequence shown here is derived from an EMBL/GenBank/DDBJ whole genome shotgun (WGS) entry which is preliminary data.</text>
</comment>
<dbReference type="Proteomes" id="UP001281147">
    <property type="component" value="Unassembled WGS sequence"/>
</dbReference>
<evidence type="ECO:0000313" key="2">
    <source>
        <dbReference type="Proteomes" id="UP001281147"/>
    </source>
</evidence>
<organism evidence="1 2">
    <name type="scientific">Vermiconidia calcicola</name>
    <dbReference type="NCBI Taxonomy" id="1690605"/>
    <lineage>
        <taxon>Eukaryota</taxon>
        <taxon>Fungi</taxon>
        <taxon>Dikarya</taxon>
        <taxon>Ascomycota</taxon>
        <taxon>Pezizomycotina</taxon>
        <taxon>Dothideomycetes</taxon>
        <taxon>Dothideomycetidae</taxon>
        <taxon>Mycosphaerellales</taxon>
        <taxon>Extremaceae</taxon>
        <taxon>Vermiconidia</taxon>
    </lineage>
</organism>
<dbReference type="EMBL" id="JAUTXU010000304">
    <property type="protein sequence ID" value="KAK3686759.1"/>
    <property type="molecule type" value="Genomic_DNA"/>
</dbReference>
<sequence>MARSSPSNPLIAIIGATGTGKSQLAVELAKRYNGEIINGDAMQLYAGLPIITNKITAEEQQGIPHHLLGCIGLHEQTWVVGTFVKKALSIIEEIKSRGRLPILVGGTHYYTQSLLFKDRLPKENGEGGKTVFVEDTKQEWPILQQPTEVLLEELRRVDPIMADRWHPNDHRKIQRSLEIYLQTGRKASDIYAEQRQFLTGCDNTTDANGSPAFLDEPSMRFSTLLFWVHAETDALRNRLDNRVDKMLDQGLLGEVQTLNAFAEAQMAKGEPVDEARGIWVSIGYKEFKAYAQALEKGDAKERQLEKVKAEALERTKISTRQYAKRQVRWIRIKLVNALSQANASHSLYLLDGSNVASFEQDVVAPALELTHDFLTASESLPEPSSLSAVAVELLTPKRNYDLASTPEKWMRRHCELCGVTCGTEEQWGMHIKSKAHRKLTSKKKRAEVAPAKDVKHAEGGADPATNDSPSRREL</sequence>
<keyword evidence="2" id="KW-1185">Reference proteome</keyword>
<evidence type="ECO:0000313" key="1">
    <source>
        <dbReference type="EMBL" id="KAK3686759.1"/>
    </source>
</evidence>
<gene>
    <name evidence="1" type="primary">tit1_2</name>
    <name evidence="1" type="ORF">LTR37_019509</name>
</gene>
<reference evidence="1" key="1">
    <citation type="submission" date="2023-07" db="EMBL/GenBank/DDBJ databases">
        <title>Black Yeasts Isolated from many extreme environments.</title>
        <authorList>
            <person name="Coleine C."/>
            <person name="Stajich J.E."/>
            <person name="Selbmann L."/>
        </authorList>
    </citation>
    <scope>NUCLEOTIDE SEQUENCE</scope>
    <source>
        <strain evidence="1">CCFEE 5714</strain>
    </source>
</reference>
<proteinExistence type="predicted"/>
<protein>
    <submittedName>
        <fullName evidence="1">tRNA dimethylallyltransferase, mitochondrial</fullName>
        <ecNumber evidence="1">2.5.1.75</ecNumber>
    </submittedName>
</protein>
<dbReference type="EC" id="2.5.1.75" evidence="1"/>
<accession>A0ACC3MH07</accession>
<name>A0ACC3MH07_9PEZI</name>
<keyword evidence="1" id="KW-0808">Transferase</keyword>